<evidence type="ECO:0000256" key="3">
    <source>
        <dbReference type="ARBA" id="ARBA00022737"/>
    </source>
</evidence>
<accession>A0A326RRQ9</accession>
<keyword evidence="9" id="KW-1185">Reference proteome</keyword>
<dbReference type="Gene3D" id="3.40.50.20">
    <property type="match status" value="1"/>
</dbReference>
<dbReference type="InterPro" id="IPR011004">
    <property type="entry name" value="Trimer_LpxA-like_sf"/>
</dbReference>
<comment type="caution">
    <text evidence="8">The sequence shown here is derived from an EMBL/GenBank/DDBJ whole genome shotgun (WGS) entry which is preliminary data.</text>
</comment>
<dbReference type="SUPFAM" id="SSF51161">
    <property type="entry name" value="Trimeric LpxA-like enzymes"/>
    <property type="match status" value="1"/>
</dbReference>
<organism evidence="8 9">
    <name type="scientific">Algoriphagus aquaeductus</name>
    <dbReference type="NCBI Taxonomy" id="475299"/>
    <lineage>
        <taxon>Bacteria</taxon>
        <taxon>Pseudomonadati</taxon>
        <taxon>Bacteroidota</taxon>
        <taxon>Cytophagia</taxon>
        <taxon>Cytophagales</taxon>
        <taxon>Cyclobacteriaceae</taxon>
        <taxon>Algoriphagus</taxon>
    </lineage>
</organism>
<dbReference type="EMBL" id="QKTX01000024">
    <property type="protein sequence ID" value="PZV76692.1"/>
    <property type="molecule type" value="Genomic_DNA"/>
</dbReference>
<feature type="domain" description="PglD N-terminal" evidence="7">
    <location>
        <begin position="2"/>
        <end position="75"/>
    </location>
</feature>
<evidence type="ECO:0000313" key="9">
    <source>
        <dbReference type="Proteomes" id="UP000248917"/>
    </source>
</evidence>
<evidence type="ECO:0000313" key="8">
    <source>
        <dbReference type="EMBL" id="PZV76692.1"/>
    </source>
</evidence>
<dbReference type="PANTHER" id="PTHR43300">
    <property type="entry name" value="ACETYLTRANSFERASE"/>
    <property type="match status" value="1"/>
</dbReference>
<dbReference type="Proteomes" id="UP000248917">
    <property type="component" value="Unassembled WGS sequence"/>
</dbReference>
<name>A0A326RRQ9_9BACT</name>
<dbReference type="PROSITE" id="PS00101">
    <property type="entry name" value="HEXAPEP_TRANSFERASES"/>
    <property type="match status" value="1"/>
</dbReference>
<keyword evidence="4" id="KW-0012">Acyltransferase</keyword>
<feature type="active site" description="Proton acceptor" evidence="5">
    <location>
        <position position="130"/>
    </location>
</feature>
<dbReference type="InterPro" id="IPR050179">
    <property type="entry name" value="Trans_hexapeptide_repeat"/>
</dbReference>
<dbReference type="CDD" id="cd03360">
    <property type="entry name" value="LbH_AT_putative"/>
    <property type="match status" value="1"/>
</dbReference>
<reference evidence="8 9" key="1">
    <citation type="submission" date="2018-06" db="EMBL/GenBank/DDBJ databases">
        <title>Genomic Encyclopedia of Archaeal and Bacterial Type Strains, Phase II (KMG-II): from individual species to whole genera.</title>
        <authorList>
            <person name="Goeker M."/>
        </authorList>
    </citation>
    <scope>NUCLEOTIDE SEQUENCE [LARGE SCALE GENOMIC DNA]</scope>
    <source>
        <strain evidence="8 9">T4</strain>
    </source>
</reference>
<evidence type="ECO:0000256" key="6">
    <source>
        <dbReference type="PIRSR" id="PIRSR620019-2"/>
    </source>
</evidence>
<evidence type="ECO:0000259" key="7">
    <source>
        <dbReference type="Pfam" id="PF17836"/>
    </source>
</evidence>
<evidence type="ECO:0000256" key="5">
    <source>
        <dbReference type="PIRSR" id="PIRSR620019-1"/>
    </source>
</evidence>
<evidence type="ECO:0000256" key="1">
    <source>
        <dbReference type="ARBA" id="ARBA00007274"/>
    </source>
</evidence>
<dbReference type="NCBIfam" id="TIGR03570">
    <property type="entry name" value="NeuD_NnaD"/>
    <property type="match status" value="1"/>
</dbReference>
<dbReference type="RefSeq" id="WP_111394979.1">
    <property type="nucleotide sequence ID" value="NZ_QKTX01000024.1"/>
</dbReference>
<dbReference type="GO" id="GO:0016746">
    <property type="term" value="F:acyltransferase activity"/>
    <property type="evidence" value="ECO:0007669"/>
    <property type="project" value="UniProtKB-KW"/>
</dbReference>
<dbReference type="Gene3D" id="2.160.10.10">
    <property type="entry name" value="Hexapeptide repeat proteins"/>
    <property type="match status" value="1"/>
</dbReference>
<evidence type="ECO:0000256" key="4">
    <source>
        <dbReference type="ARBA" id="ARBA00023315"/>
    </source>
</evidence>
<protein>
    <submittedName>
        <fullName evidence="8">UDP-N-acetylbacillosamine N-acetyltransferase</fullName>
    </submittedName>
</protein>
<proteinExistence type="inferred from homology"/>
<keyword evidence="3" id="KW-0677">Repeat</keyword>
<dbReference type="InterPro" id="IPR041561">
    <property type="entry name" value="PglD_N"/>
</dbReference>
<gene>
    <name evidence="8" type="ORF">CLV31_12417</name>
</gene>
<dbReference type="AlphaFoldDB" id="A0A326RRQ9"/>
<dbReference type="Pfam" id="PF17836">
    <property type="entry name" value="PglD_N"/>
    <property type="match status" value="1"/>
</dbReference>
<sequence>MIIAGAGGHALEVLDILRFTEYLNPAVYGEDISPFWPSELPALNRLDQVEDWLSSDRNFVLGVGSPKFRKKLYQEFTQRGGVLHALRGPQAVISSTASTSGADILTSAFVGAQVTLGLGVLVNVGAQVHHEARVGEFSVINPGAVLLGACELGSECFIGANATILPGVRIGEGTIIGAGAVIIRDVPSGVTVVGVPGRIV</sequence>
<feature type="binding site" evidence="6">
    <location>
        <position position="64"/>
    </location>
    <ligand>
        <name>substrate</name>
    </ligand>
</feature>
<feature type="site" description="Increases basicity of active site His" evidence="5">
    <location>
        <position position="131"/>
    </location>
</feature>
<dbReference type="InterPro" id="IPR018357">
    <property type="entry name" value="Hexapep_transf_CS"/>
</dbReference>
<dbReference type="InterPro" id="IPR001451">
    <property type="entry name" value="Hexapep"/>
</dbReference>
<dbReference type="OrthoDB" id="708224at2"/>
<keyword evidence="2 8" id="KW-0808">Transferase</keyword>
<comment type="similarity">
    <text evidence="1">Belongs to the transferase hexapeptide repeat family.</text>
</comment>
<dbReference type="PANTHER" id="PTHR43300:SF7">
    <property type="entry name" value="UDP-N-ACETYLBACILLOSAMINE N-ACETYLTRANSFERASE"/>
    <property type="match status" value="1"/>
</dbReference>
<evidence type="ECO:0000256" key="2">
    <source>
        <dbReference type="ARBA" id="ARBA00022679"/>
    </source>
</evidence>
<dbReference type="InterPro" id="IPR020019">
    <property type="entry name" value="AcTrfase_PglD-like"/>
</dbReference>
<dbReference type="Pfam" id="PF00132">
    <property type="entry name" value="Hexapep"/>
    <property type="match status" value="1"/>
</dbReference>